<proteinExistence type="predicted"/>
<organism evidence="1 2">
    <name type="scientific">Batillaria attramentaria</name>
    <dbReference type="NCBI Taxonomy" id="370345"/>
    <lineage>
        <taxon>Eukaryota</taxon>
        <taxon>Metazoa</taxon>
        <taxon>Spiralia</taxon>
        <taxon>Lophotrochozoa</taxon>
        <taxon>Mollusca</taxon>
        <taxon>Gastropoda</taxon>
        <taxon>Caenogastropoda</taxon>
        <taxon>Sorbeoconcha</taxon>
        <taxon>Cerithioidea</taxon>
        <taxon>Batillariidae</taxon>
        <taxon>Batillaria</taxon>
    </lineage>
</organism>
<protein>
    <submittedName>
        <fullName evidence="1">Uncharacterized protein</fullName>
    </submittedName>
</protein>
<accession>A0ABD0LRF2</accession>
<dbReference type="EMBL" id="JACVVK020000029">
    <property type="protein sequence ID" value="KAK7501840.1"/>
    <property type="molecule type" value="Genomic_DNA"/>
</dbReference>
<sequence length="148" mass="16945">DQEISTHTEGMDIDLGGNNDWPKDFIIRDVFFKLSRELGTGWQNFVTFLPGWSSQGRARAVIEHAQEENRDVSGQIRSCLVTWSRECAEYVTKQHIFTALQKISSPYRWYGRCEDKPDGDTRVSLPSAFHLLHIHECSELCSGCHGRT</sequence>
<dbReference type="InterPro" id="IPR011029">
    <property type="entry name" value="DEATH-like_dom_sf"/>
</dbReference>
<dbReference type="Gene3D" id="1.10.533.10">
    <property type="entry name" value="Death Domain, Fas"/>
    <property type="match status" value="1"/>
</dbReference>
<evidence type="ECO:0000313" key="1">
    <source>
        <dbReference type="EMBL" id="KAK7501840.1"/>
    </source>
</evidence>
<dbReference type="CDD" id="cd01670">
    <property type="entry name" value="Death"/>
    <property type="match status" value="1"/>
</dbReference>
<gene>
    <name evidence="1" type="ORF">BaRGS_00006926</name>
</gene>
<reference evidence="1 2" key="1">
    <citation type="journal article" date="2023" name="Sci. Data">
        <title>Genome assembly of the Korean intertidal mud-creeper Batillaria attramentaria.</title>
        <authorList>
            <person name="Patra A.K."/>
            <person name="Ho P.T."/>
            <person name="Jun S."/>
            <person name="Lee S.J."/>
            <person name="Kim Y."/>
            <person name="Won Y.J."/>
        </authorList>
    </citation>
    <scope>NUCLEOTIDE SEQUENCE [LARGE SCALE GENOMIC DNA]</scope>
    <source>
        <strain evidence="1">Wonlab-2016</strain>
    </source>
</reference>
<comment type="caution">
    <text evidence="1">The sequence shown here is derived from an EMBL/GenBank/DDBJ whole genome shotgun (WGS) entry which is preliminary data.</text>
</comment>
<feature type="non-terminal residue" evidence="1">
    <location>
        <position position="148"/>
    </location>
</feature>
<dbReference type="Proteomes" id="UP001519460">
    <property type="component" value="Unassembled WGS sequence"/>
</dbReference>
<feature type="non-terminal residue" evidence="1">
    <location>
        <position position="1"/>
    </location>
</feature>
<name>A0ABD0LRF2_9CAEN</name>
<keyword evidence="2" id="KW-1185">Reference proteome</keyword>
<dbReference type="AlphaFoldDB" id="A0ABD0LRF2"/>
<evidence type="ECO:0000313" key="2">
    <source>
        <dbReference type="Proteomes" id="UP001519460"/>
    </source>
</evidence>